<comment type="caution">
    <text evidence="2">The sequence shown here is derived from an EMBL/GenBank/DDBJ whole genome shotgun (WGS) entry which is preliminary data.</text>
</comment>
<proteinExistence type="predicted"/>
<sequence length="351" mass="40148">MMLKKYRSISCLILCTGILAGSISSCKKAPQERDYLSNKAGFEQVDTYSPVLGRTFLYKTNFQADGSSFPLLFTLQNLRHADGTPAPELTQNVTVKEWVKDYDGAEKTYQEIEDKRKTVQHPFFEIRPGAGDFIFRQTTSAQIRAYPDSGYLFDVKVQNKGNELLFTKLRLQPLQEVPYEPYEYDYATRQRKTETRTDVRGNNYNAPFSIHPNLVNVNVSKDTLMADSAAVVYFRKTGNGHSLTFKFYDQDSMPIDPLKLNATKWDVLLHGFDAQFTKTQVTYNVAYPIPLTSLDTKYAVAGNANVTFGYTRKGTGGFRNTSSFGLSFAIWQEGDWEMIFRFYRTPRFQDE</sequence>
<dbReference type="PROSITE" id="PS51257">
    <property type="entry name" value="PROKAR_LIPOPROTEIN"/>
    <property type="match status" value="1"/>
</dbReference>
<accession>A0A2P8HDV3</accession>
<evidence type="ECO:0000313" key="2">
    <source>
        <dbReference type="EMBL" id="PSL44382.1"/>
    </source>
</evidence>
<keyword evidence="3" id="KW-1185">Reference proteome</keyword>
<dbReference type="AlphaFoldDB" id="A0A2P8HDV3"/>
<protein>
    <submittedName>
        <fullName evidence="2">Uncharacterized protein DUF5007</fullName>
    </submittedName>
</protein>
<dbReference type="EMBL" id="PYAW01000006">
    <property type="protein sequence ID" value="PSL44382.1"/>
    <property type="molecule type" value="Genomic_DNA"/>
</dbReference>
<name>A0A2P8HDV3_CHINA</name>
<reference evidence="2 3" key="1">
    <citation type="submission" date="2018-03" db="EMBL/GenBank/DDBJ databases">
        <title>Genomic Encyclopedia of Archaeal and Bacterial Type Strains, Phase II (KMG-II): from individual species to whole genera.</title>
        <authorList>
            <person name="Goeker M."/>
        </authorList>
    </citation>
    <scope>NUCLEOTIDE SEQUENCE [LARGE SCALE GENOMIC DNA]</scope>
    <source>
        <strain evidence="2 3">DSM 24859</strain>
    </source>
</reference>
<gene>
    <name evidence="2" type="ORF">CLV51_106248</name>
</gene>
<keyword evidence="1" id="KW-0732">Signal</keyword>
<feature type="chain" id="PRO_5015183463" evidence="1">
    <location>
        <begin position="21"/>
        <end position="351"/>
    </location>
</feature>
<dbReference type="InterPro" id="IPR032173">
    <property type="entry name" value="DUF5007"/>
</dbReference>
<evidence type="ECO:0000313" key="3">
    <source>
        <dbReference type="Proteomes" id="UP000240971"/>
    </source>
</evidence>
<dbReference type="Proteomes" id="UP000240971">
    <property type="component" value="Unassembled WGS sequence"/>
</dbReference>
<organism evidence="2 3">
    <name type="scientific">Chitinophaga niastensis</name>
    <dbReference type="NCBI Taxonomy" id="536980"/>
    <lineage>
        <taxon>Bacteria</taxon>
        <taxon>Pseudomonadati</taxon>
        <taxon>Bacteroidota</taxon>
        <taxon>Chitinophagia</taxon>
        <taxon>Chitinophagales</taxon>
        <taxon>Chitinophagaceae</taxon>
        <taxon>Chitinophaga</taxon>
    </lineage>
</organism>
<dbReference type="Pfam" id="PF16398">
    <property type="entry name" value="DUF5007"/>
    <property type="match status" value="1"/>
</dbReference>
<evidence type="ECO:0000256" key="1">
    <source>
        <dbReference type="SAM" id="SignalP"/>
    </source>
</evidence>
<feature type="signal peptide" evidence="1">
    <location>
        <begin position="1"/>
        <end position="20"/>
    </location>
</feature>